<gene>
    <name evidence="2" type="ORF">ACFFMS_18790</name>
</gene>
<evidence type="ECO:0000256" key="1">
    <source>
        <dbReference type="SAM" id="MobiDB-lite"/>
    </source>
</evidence>
<dbReference type="InterPro" id="IPR036398">
    <property type="entry name" value="CA_dom_sf"/>
</dbReference>
<evidence type="ECO:0000313" key="3">
    <source>
        <dbReference type="Proteomes" id="UP001589609"/>
    </source>
</evidence>
<organism evidence="2 3">
    <name type="scientific">Ectobacillus funiculus</name>
    <dbReference type="NCBI Taxonomy" id="137993"/>
    <lineage>
        <taxon>Bacteria</taxon>
        <taxon>Bacillati</taxon>
        <taxon>Bacillota</taxon>
        <taxon>Bacilli</taxon>
        <taxon>Bacillales</taxon>
        <taxon>Bacillaceae</taxon>
        <taxon>Ectobacillus</taxon>
    </lineage>
</organism>
<feature type="region of interest" description="Disordered" evidence="1">
    <location>
        <begin position="31"/>
        <end position="52"/>
    </location>
</feature>
<dbReference type="Gene3D" id="3.10.200.10">
    <property type="entry name" value="Alpha carbonic anhydrase"/>
    <property type="match status" value="1"/>
</dbReference>
<reference evidence="2 3" key="1">
    <citation type="submission" date="2024-09" db="EMBL/GenBank/DDBJ databases">
        <authorList>
            <person name="Sun Q."/>
            <person name="Mori K."/>
        </authorList>
    </citation>
    <scope>NUCLEOTIDE SEQUENCE [LARGE SCALE GENOMIC DNA]</scope>
    <source>
        <strain evidence="2 3">JCM 11201</strain>
    </source>
</reference>
<name>A0ABV5WIZ1_9BACI</name>
<protein>
    <submittedName>
        <fullName evidence="2">Uncharacterized protein</fullName>
    </submittedName>
</protein>
<dbReference type="EMBL" id="JBHMAF010000138">
    <property type="protein sequence ID" value="MFB9760378.1"/>
    <property type="molecule type" value="Genomic_DNA"/>
</dbReference>
<dbReference type="Proteomes" id="UP001589609">
    <property type="component" value="Unassembled WGS sequence"/>
</dbReference>
<comment type="caution">
    <text evidence="2">The sequence shown here is derived from an EMBL/GenBank/DDBJ whole genome shotgun (WGS) entry which is preliminary data.</text>
</comment>
<dbReference type="RefSeq" id="WP_379950695.1">
    <property type="nucleotide sequence ID" value="NZ_JBHMAF010000138.1"/>
</dbReference>
<evidence type="ECO:0000313" key="2">
    <source>
        <dbReference type="EMBL" id="MFB9760378.1"/>
    </source>
</evidence>
<dbReference type="SUPFAM" id="SSF51069">
    <property type="entry name" value="Carbonic anhydrase"/>
    <property type="match status" value="1"/>
</dbReference>
<accession>A0ABV5WIZ1</accession>
<proteinExistence type="predicted"/>
<sequence length="52" mass="6009">MFSKLPKEETKQDIALDNPIEMSKEQTAAFGEIFPSNSRPFHPMNDREILTK</sequence>
<keyword evidence="3" id="KW-1185">Reference proteome</keyword>